<reference evidence="5" key="1">
    <citation type="submission" date="2021-01" db="EMBL/GenBank/DDBJ databases">
        <authorList>
            <person name="Corre E."/>
            <person name="Pelletier E."/>
            <person name="Niang G."/>
            <person name="Scheremetjew M."/>
            <person name="Finn R."/>
            <person name="Kale V."/>
            <person name="Holt S."/>
            <person name="Cochrane G."/>
            <person name="Meng A."/>
            <person name="Brown T."/>
            <person name="Cohen L."/>
        </authorList>
    </citation>
    <scope>NUCLEOTIDE SEQUENCE</scope>
    <source>
        <strain evidence="5">SM1012Den-03</strain>
    </source>
</reference>
<feature type="region of interest" description="Disordered" evidence="3">
    <location>
        <begin position="261"/>
        <end position="280"/>
    </location>
</feature>
<dbReference type="InterPro" id="IPR001739">
    <property type="entry name" value="Methyl_CpG_DNA-bd"/>
</dbReference>
<keyword evidence="2" id="KW-0539">Nucleus</keyword>
<dbReference type="InterPro" id="IPR011257">
    <property type="entry name" value="DNA_glycosylase"/>
</dbReference>
<dbReference type="AlphaFoldDB" id="A0A7S2KQ72"/>
<dbReference type="GO" id="GO:0005634">
    <property type="term" value="C:nucleus"/>
    <property type="evidence" value="ECO:0007669"/>
    <property type="project" value="UniProtKB-SubCell"/>
</dbReference>
<evidence type="ECO:0000256" key="2">
    <source>
        <dbReference type="ARBA" id="ARBA00023242"/>
    </source>
</evidence>
<dbReference type="Gene3D" id="1.10.340.30">
    <property type="entry name" value="Hypothetical protein, domain 2"/>
    <property type="match status" value="1"/>
</dbReference>
<feature type="domain" description="MBD" evidence="4">
    <location>
        <begin position="265"/>
        <end position="314"/>
    </location>
</feature>
<dbReference type="GO" id="GO:0003677">
    <property type="term" value="F:DNA binding"/>
    <property type="evidence" value="ECO:0007669"/>
    <property type="project" value="InterPro"/>
</dbReference>
<accession>A0A7S2KQ72</accession>
<comment type="subcellular location">
    <subcellularLocation>
        <location evidence="1">Nucleus</location>
    </subcellularLocation>
</comment>
<name>A0A7S2KQ72_9STRA</name>
<dbReference type="SUPFAM" id="SSF48150">
    <property type="entry name" value="DNA-glycosylase"/>
    <property type="match status" value="1"/>
</dbReference>
<gene>
    <name evidence="5" type="ORF">SMAR0320_LOCUS4310</name>
</gene>
<evidence type="ECO:0000256" key="1">
    <source>
        <dbReference type="ARBA" id="ARBA00004123"/>
    </source>
</evidence>
<proteinExistence type="predicted"/>
<dbReference type="GO" id="GO:0006281">
    <property type="term" value="P:DNA repair"/>
    <property type="evidence" value="ECO:0007669"/>
    <property type="project" value="InterPro"/>
</dbReference>
<dbReference type="Pfam" id="PF01429">
    <property type="entry name" value="MBD"/>
    <property type="match status" value="1"/>
</dbReference>
<feature type="region of interest" description="Disordered" evidence="3">
    <location>
        <begin position="68"/>
        <end position="92"/>
    </location>
</feature>
<dbReference type="EMBL" id="HBGZ01006149">
    <property type="protein sequence ID" value="CAD9583619.1"/>
    <property type="molecule type" value="Transcribed_RNA"/>
</dbReference>
<evidence type="ECO:0000256" key="3">
    <source>
        <dbReference type="SAM" id="MobiDB-lite"/>
    </source>
</evidence>
<dbReference type="PANTHER" id="PTHR15074:SF0">
    <property type="entry name" value="METHYL-CPG-BINDING DOMAIN PROTEIN 4-LIKE PROTEIN"/>
    <property type="match status" value="1"/>
</dbReference>
<dbReference type="GO" id="GO:0003824">
    <property type="term" value="F:catalytic activity"/>
    <property type="evidence" value="ECO:0007669"/>
    <property type="project" value="InterPro"/>
</dbReference>
<dbReference type="PANTHER" id="PTHR15074">
    <property type="entry name" value="METHYL-CPG-BINDING PROTEIN"/>
    <property type="match status" value="1"/>
</dbReference>
<organism evidence="5">
    <name type="scientific">Skeletonema marinoi</name>
    <dbReference type="NCBI Taxonomy" id="267567"/>
    <lineage>
        <taxon>Eukaryota</taxon>
        <taxon>Sar</taxon>
        <taxon>Stramenopiles</taxon>
        <taxon>Ochrophyta</taxon>
        <taxon>Bacillariophyta</taxon>
        <taxon>Coscinodiscophyceae</taxon>
        <taxon>Thalassiosirophycidae</taxon>
        <taxon>Thalassiosirales</taxon>
        <taxon>Skeletonemataceae</taxon>
        <taxon>Skeletonema</taxon>
        <taxon>Skeletonema marinoi-dohrnii complex</taxon>
    </lineage>
</organism>
<evidence type="ECO:0000313" key="5">
    <source>
        <dbReference type="EMBL" id="CAD9583619.1"/>
    </source>
</evidence>
<evidence type="ECO:0000259" key="4">
    <source>
        <dbReference type="Pfam" id="PF01429"/>
    </source>
</evidence>
<dbReference type="InterPro" id="IPR045138">
    <property type="entry name" value="MeCP2/MBD4"/>
</dbReference>
<protein>
    <recommendedName>
        <fullName evidence="4">MBD domain-containing protein</fullName>
    </recommendedName>
</protein>
<sequence length="522" mass="58058">MTTLQLDVKMETLDSSKQLLSPPTMKSSTTAFSSSASASTVARHLFVERMGDKDSSAQNAEPAVIENKCSSPPIIKGDASKPSRRKRTTTPKTKIPPLINLVKQKPVVKSPMFMNSTSSIFAAVCKCDSLLRTLCCGSDTHTKSQIFAIVDDHFGACPIFKQTFETTLATVHKTSSSSSAINIIIEQALHTSVRHLCTKECFLRAYLPIREYCLLWRDITIHESVGRTKEQLLRDWRCRLVPPTSQVMRLTTTSDSVENIEQDSTAMKTSGSKSKRNNTTPIIYVSPSGAEYSTKTSVVKFINSNYSNDKLEMTPLKHSPVKVKGRASSKNIRMVSPTKCSGQHNVLINHAAKLNPLFSPLGLLEELFVNNPWRLLVSTICLNVTTRRQVDCVLHTFLEQWPTAEATANADWEEISAVISPLGLGIKRAKGLVRFSAEYIELTKDCDEFCLSETQVTGLFFCGMYSWSAYKIFIRGELPSGSVRVCDHALQSYVEYQLGLGRSREWRKPEDGFGKHDESSAC</sequence>